<dbReference type="InterPro" id="IPR050261">
    <property type="entry name" value="FrsA_esterase"/>
</dbReference>
<evidence type="ECO:0000256" key="1">
    <source>
        <dbReference type="ARBA" id="ARBA00022801"/>
    </source>
</evidence>
<dbReference type="RefSeq" id="WP_020964944.1">
    <property type="nucleotide sequence ID" value="NC_022097.1"/>
</dbReference>
<dbReference type="GeneID" id="301089765"/>
<dbReference type="InterPro" id="IPR029058">
    <property type="entry name" value="AB_hydrolase_fold"/>
</dbReference>
<dbReference type="Gene3D" id="3.40.50.1820">
    <property type="entry name" value="alpha/beta hydrolase"/>
    <property type="match status" value="1"/>
</dbReference>
<proteinExistence type="predicted"/>
<dbReference type="KEGG" id="tped:TPE_1149"/>
<name>S6A8D6_9SPIR</name>
<dbReference type="InterPro" id="IPR022742">
    <property type="entry name" value="Hydrolase_4"/>
</dbReference>
<accession>S6A8D6</accession>
<dbReference type="Proteomes" id="UP000015620">
    <property type="component" value="Chromosome"/>
</dbReference>
<dbReference type="STRING" id="1291379.TPE_1149"/>
<dbReference type="PANTHER" id="PTHR22946">
    <property type="entry name" value="DIENELACTONE HYDROLASE DOMAIN-CONTAINING PROTEIN-RELATED"/>
    <property type="match status" value="1"/>
</dbReference>
<sequence length="362" mass="41235">MKKVKSKKKRVFIIISCVLILLLGGWGLLAVNIYNSNFNKRFKSYEPLMLHVEDFEGLQRTKYEFSSDKGQMLTGYMYSAGDNQCGIIVIAHGFGGGGHNSYMDCANYFARHGYYVFAYDATGNDESEGAGVGGIPQGVIDLDYAISFLEKSGKFPALPISLFGHSWGGYSVCSVLTYHPEIKAVIEISGCNRSSDLFEASGKREAGKIIYTMMPFIKFYELIKYGKYARNTAMDGFKTSKAAVMIVHSADDNIVPASYGYDLYYNKYNNNPRFTFIRFENKGHNEIFTDSNDTYLNEFNTGFNKWTETLNYDYKAAANKAQFAADKAKYINDNLDRTRWCGRLDEELFKRFLNFYDEHVRR</sequence>
<dbReference type="AlphaFoldDB" id="S6A8D6"/>
<dbReference type="HOGENOM" id="CLU_777995_0_0_12"/>
<evidence type="ECO:0000259" key="2">
    <source>
        <dbReference type="Pfam" id="PF12146"/>
    </source>
</evidence>
<dbReference type="EMBL" id="CP004120">
    <property type="protein sequence ID" value="AGT43644.1"/>
    <property type="molecule type" value="Genomic_DNA"/>
</dbReference>
<dbReference type="Pfam" id="PF12146">
    <property type="entry name" value="Hydrolase_4"/>
    <property type="match status" value="1"/>
</dbReference>
<dbReference type="OrthoDB" id="9806902at2"/>
<gene>
    <name evidence="3" type="ORF">TPE_1149</name>
</gene>
<protein>
    <recommendedName>
        <fullName evidence="2">Serine aminopeptidase S33 domain-containing protein</fullName>
    </recommendedName>
</protein>
<dbReference type="PATRIC" id="fig|1291379.3.peg.1144"/>
<reference evidence="3 4" key="1">
    <citation type="journal article" date="2013" name="PLoS ONE">
        <title>Genome-Wide Relatedness of Treponema pedis, from Gingiva and Necrotic Skin Lesions of Pigs, with the Human Oral Pathogen Treponema denticola.</title>
        <authorList>
            <person name="Svartstrom O."/>
            <person name="Mushtaq M."/>
            <person name="Pringle M."/>
            <person name="Segerman B."/>
        </authorList>
    </citation>
    <scope>NUCLEOTIDE SEQUENCE [LARGE SCALE GENOMIC DNA]</scope>
    <source>
        <strain evidence="3">T A4</strain>
    </source>
</reference>
<dbReference type="SUPFAM" id="SSF53474">
    <property type="entry name" value="alpha/beta-Hydrolases"/>
    <property type="match status" value="1"/>
</dbReference>
<keyword evidence="1" id="KW-0378">Hydrolase</keyword>
<keyword evidence="4" id="KW-1185">Reference proteome</keyword>
<feature type="domain" description="Serine aminopeptidase S33" evidence="2">
    <location>
        <begin position="84"/>
        <end position="218"/>
    </location>
</feature>
<dbReference type="PANTHER" id="PTHR22946:SF9">
    <property type="entry name" value="POLYKETIDE TRANSFERASE AF380"/>
    <property type="match status" value="1"/>
</dbReference>
<dbReference type="GO" id="GO:0052689">
    <property type="term" value="F:carboxylic ester hydrolase activity"/>
    <property type="evidence" value="ECO:0007669"/>
    <property type="project" value="UniProtKB-ARBA"/>
</dbReference>
<evidence type="ECO:0000313" key="3">
    <source>
        <dbReference type="EMBL" id="AGT43644.1"/>
    </source>
</evidence>
<evidence type="ECO:0000313" key="4">
    <source>
        <dbReference type="Proteomes" id="UP000015620"/>
    </source>
</evidence>
<organism evidence="3 4">
    <name type="scientific">Treponema pedis str. T A4</name>
    <dbReference type="NCBI Taxonomy" id="1291379"/>
    <lineage>
        <taxon>Bacteria</taxon>
        <taxon>Pseudomonadati</taxon>
        <taxon>Spirochaetota</taxon>
        <taxon>Spirochaetia</taxon>
        <taxon>Spirochaetales</taxon>
        <taxon>Treponemataceae</taxon>
        <taxon>Treponema</taxon>
    </lineage>
</organism>